<reference evidence="3 4" key="1">
    <citation type="journal article" date="2019" name="Nat. Ecol. Evol.">
        <title>Megaphylogeny resolves global patterns of mushroom evolution.</title>
        <authorList>
            <person name="Varga T."/>
            <person name="Krizsan K."/>
            <person name="Foldi C."/>
            <person name="Dima B."/>
            <person name="Sanchez-Garcia M."/>
            <person name="Sanchez-Ramirez S."/>
            <person name="Szollosi G.J."/>
            <person name="Szarkandi J.G."/>
            <person name="Papp V."/>
            <person name="Albert L."/>
            <person name="Andreopoulos W."/>
            <person name="Angelini C."/>
            <person name="Antonin V."/>
            <person name="Barry K.W."/>
            <person name="Bougher N.L."/>
            <person name="Buchanan P."/>
            <person name="Buyck B."/>
            <person name="Bense V."/>
            <person name="Catcheside P."/>
            <person name="Chovatia M."/>
            <person name="Cooper J."/>
            <person name="Damon W."/>
            <person name="Desjardin D."/>
            <person name="Finy P."/>
            <person name="Geml J."/>
            <person name="Haridas S."/>
            <person name="Hughes K."/>
            <person name="Justo A."/>
            <person name="Karasinski D."/>
            <person name="Kautmanova I."/>
            <person name="Kiss B."/>
            <person name="Kocsube S."/>
            <person name="Kotiranta H."/>
            <person name="LaButti K.M."/>
            <person name="Lechner B.E."/>
            <person name="Liimatainen K."/>
            <person name="Lipzen A."/>
            <person name="Lukacs Z."/>
            <person name="Mihaltcheva S."/>
            <person name="Morgado L.N."/>
            <person name="Niskanen T."/>
            <person name="Noordeloos M.E."/>
            <person name="Ohm R.A."/>
            <person name="Ortiz-Santana B."/>
            <person name="Ovrebo C."/>
            <person name="Racz N."/>
            <person name="Riley R."/>
            <person name="Savchenko A."/>
            <person name="Shiryaev A."/>
            <person name="Soop K."/>
            <person name="Spirin V."/>
            <person name="Szebenyi C."/>
            <person name="Tomsovsky M."/>
            <person name="Tulloss R.E."/>
            <person name="Uehling J."/>
            <person name="Grigoriev I.V."/>
            <person name="Vagvolgyi C."/>
            <person name="Papp T."/>
            <person name="Martin F.M."/>
            <person name="Miettinen O."/>
            <person name="Hibbett D.S."/>
            <person name="Nagy L.G."/>
        </authorList>
    </citation>
    <scope>NUCLEOTIDE SEQUENCE [LARGE SCALE GENOMIC DNA]</scope>
    <source>
        <strain evidence="3 4">FP101781</strain>
    </source>
</reference>
<sequence>MPKDTSSKPRGVGPSAGGPEALVHPPQSARRVSRPPTRLYSEYVPSSYMPSLGAVSANLRVKLEPEEGMVSAALSAPPAGKLESTSAGDTKGLTVSQVAQSPSVSAPPQNSGAKATSSAPSRPTRESGIKRELEESTRAGPGLDRALQANKPAPSQNETVVADPTEPAGREPAEQLSSPHASLPQQTPVADAQRLPGEGVVAMERHRMAHAIGTIDDLTIRIKAMERTEQRLRKNLGEMKERFKNAKADGEGLLNLLVLAEEKVSTAEAVTSMLKDDVNRYRGWWITEYYSLRAVLGMLPQDQRDEARLIEEAAEDRYTTWSNARA</sequence>
<gene>
    <name evidence="3" type="ORF">FA13DRAFT_1715750</name>
</gene>
<accession>A0A4Y7SM17</accession>
<dbReference type="Proteomes" id="UP000298030">
    <property type="component" value="Unassembled WGS sequence"/>
</dbReference>
<dbReference type="EMBL" id="QPFP01000084">
    <property type="protein sequence ID" value="TEB22933.1"/>
    <property type="molecule type" value="Genomic_DNA"/>
</dbReference>
<comment type="caution">
    <text evidence="3">The sequence shown here is derived from an EMBL/GenBank/DDBJ whole genome shotgun (WGS) entry which is preliminary data.</text>
</comment>
<feature type="compositionally biased region" description="Basic and acidic residues" evidence="2">
    <location>
        <begin position="123"/>
        <end position="137"/>
    </location>
</feature>
<feature type="compositionally biased region" description="Polar residues" evidence="2">
    <location>
        <begin position="110"/>
        <end position="121"/>
    </location>
</feature>
<organism evidence="3 4">
    <name type="scientific">Coprinellus micaceus</name>
    <name type="common">Glistening ink-cap mushroom</name>
    <name type="synonym">Coprinus micaceus</name>
    <dbReference type="NCBI Taxonomy" id="71717"/>
    <lineage>
        <taxon>Eukaryota</taxon>
        <taxon>Fungi</taxon>
        <taxon>Dikarya</taxon>
        <taxon>Basidiomycota</taxon>
        <taxon>Agaricomycotina</taxon>
        <taxon>Agaricomycetes</taxon>
        <taxon>Agaricomycetidae</taxon>
        <taxon>Agaricales</taxon>
        <taxon>Agaricineae</taxon>
        <taxon>Psathyrellaceae</taxon>
        <taxon>Coprinellus</taxon>
    </lineage>
</organism>
<evidence type="ECO:0000256" key="1">
    <source>
        <dbReference type="SAM" id="Coils"/>
    </source>
</evidence>
<evidence type="ECO:0000313" key="4">
    <source>
        <dbReference type="Proteomes" id="UP000298030"/>
    </source>
</evidence>
<keyword evidence="4" id="KW-1185">Reference proteome</keyword>
<evidence type="ECO:0000313" key="3">
    <source>
        <dbReference type="EMBL" id="TEB22933.1"/>
    </source>
</evidence>
<feature type="compositionally biased region" description="Low complexity" evidence="2">
    <location>
        <begin position="95"/>
        <end position="109"/>
    </location>
</feature>
<protein>
    <submittedName>
        <fullName evidence="3">Uncharacterized protein</fullName>
    </submittedName>
</protein>
<dbReference type="OrthoDB" id="10573780at2759"/>
<dbReference type="AlphaFoldDB" id="A0A4Y7SM17"/>
<feature type="coiled-coil region" evidence="1">
    <location>
        <begin position="215"/>
        <end position="249"/>
    </location>
</feature>
<keyword evidence="1" id="KW-0175">Coiled coil</keyword>
<feature type="region of interest" description="Disordered" evidence="2">
    <location>
        <begin position="72"/>
        <end position="191"/>
    </location>
</feature>
<evidence type="ECO:0000256" key="2">
    <source>
        <dbReference type="SAM" id="MobiDB-lite"/>
    </source>
</evidence>
<name>A0A4Y7SM17_COPMI</name>
<feature type="compositionally biased region" description="Polar residues" evidence="2">
    <location>
        <begin position="175"/>
        <end position="188"/>
    </location>
</feature>
<feature type="region of interest" description="Disordered" evidence="2">
    <location>
        <begin position="1"/>
        <end position="49"/>
    </location>
</feature>
<proteinExistence type="predicted"/>